<dbReference type="PANTHER" id="PTHR41287">
    <property type="match status" value="1"/>
</dbReference>
<evidence type="ECO:0000313" key="1">
    <source>
        <dbReference type="EMBL" id="MDY5132250.1"/>
    </source>
</evidence>
<accession>A0ABU5G6H7</accession>
<organism evidence="1 2">
    <name type="scientific">Actinotignum urinale</name>
    <dbReference type="NCBI Taxonomy" id="190146"/>
    <lineage>
        <taxon>Bacteria</taxon>
        <taxon>Bacillati</taxon>
        <taxon>Actinomycetota</taxon>
        <taxon>Actinomycetes</taxon>
        <taxon>Actinomycetales</taxon>
        <taxon>Actinomycetaceae</taxon>
        <taxon>Actinotignum</taxon>
    </lineage>
</organism>
<dbReference type="Proteomes" id="UP001275049">
    <property type="component" value="Unassembled WGS sequence"/>
</dbReference>
<dbReference type="PANTHER" id="PTHR41287:SF1">
    <property type="entry name" value="PROTEIN YMFN"/>
    <property type="match status" value="1"/>
</dbReference>
<keyword evidence="2" id="KW-1185">Reference proteome</keyword>
<gene>
    <name evidence="1" type="ORF">R6G86_00640</name>
</gene>
<dbReference type="Gene3D" id="3.30.420.240">
    <property type="match status" value="1"/>
</dbReference>
<dbReference type="Gene3D" id="3.40.50.300">
    <property type="entry name" value="P-loop containing nucleotide triphosphate hydrolases"/>
    <property type="match status" value="1"/>
</dbReference>
<dbReference type="InterPro" id="IPR027417">
    <property type="entry name" value="P-loop_NTPase"/>
</dbReference>
<evidence type="ECO:0000313" key="2">
    <source>
        <dbReference type="Proteomes" id="UP001275049"/>
    </source>
</evidence>
<proteinExistence type="predicted"/>
<dbReference type="EMBL" id="JAWNGA010000001">
    <property type="protein sequence ID" value="MDY5132250.1"/>
    <property type="molecule type" value="Genomic_DNA"/>
</dbReference>
<dbReference type="InterPro" id="IPR005021">
    <property type="entry name" value="Terminase_largesu-like"/>
</dbReference>
<comment type="caution">
    <text evidence="1">The sequence shown here is derived from an EMBL/GenBank/DDBJ whole genome shotgun (WGS) entry which is preliminary data.</text>
</comment>
<name>A0ABU5G6H7_9ACTO</name>
<reference evidence="1 2" key="1">
    <citation type="submission" date="2023-10" db="EMBL/GenBank/DDBJ databases">
        <title>Whole Genome based description of the genera Actinobaculum and Actinotignum reveals a complex phylogenetic relationship within the species included in the genus Actinotignum.</title>
        <authorList>
            <person name="Jensen C.S."/>
            <person name="Dargis R."/>
            <person name="Kemp M."/>
            <person name="Christensen J.J."/>
        </authorList>
    </citation>
    <scope>NUCLEOTIDE SEQUENCE [LARGE SCALE GENOMIC DNA]</scope>
    <source>
        <strain evidence="1 2">SLA_B974</strain>
    </source>
</reference>
<sequence>MERIPAYEYSSAPDAIDLMSVTGADCDPWQAHVLDGALGERPDGRWTAFEVALIVPRQNGKNFILEARELAGLFFFGEKEIIHSAHRLDTARDAFRKFEYRVRSTPALLEQVQGYAGQDPWDRRIPGIRTGAGEMSIQLANGNKIQWKTRSETGGRGFTGDLIILDEALYLSTEEVAAMMPTMAARSMEGNPQIWYTSSAGLASSEQLARIRERGLDEAEERLAYFEWSAPDDADSDDIDAWYIANPGMGLRISEEYVAESEYQAMEDEQFRRERLGIWAPLGGEQTLSAGQWEKQTDKDSVADVGSIFFGVDVTPSRDSAAIVAVAVKANDASRIHVELIDYRVGTEWVAPRLRQLQDGWNPRGIVVNMAGAAGTLIPEFRRERLKIMQITSREYLQACALFLDRFRTGAFSHIGQENFSEAVVNGQKKMKGDSLFTWAQVDPSIPICPLVAATCGLAGFEKKRKPEGTEKVSKGWRIIGL</sequence>
<protein>
    <submittedName>
        <fullName evidence="1">Terminase</fullName>
    </submittedName>
</protein>